<dbReference type="FunFam" id="2.60.120.330:FF:000022">
    <property type="entry name" value="Probable 2-oxoglutarate-dependent dioxygenase AOP1.2"/>
    <property type="match status" value="1"/>
</dbReference>
<dbReference type="Gene3D" id="2.60.120.330">
    <property type="entry name" value="B-lactam Antibiotic, Isopenicillin N Synthase, Chain"/>
    <property type="match status" value="1"/>
</dbReference>
<dbReference type="InterPro" id="IPR005123">
    <property type="entry name" value="Oxoglu/Fe-dep_dioxygenase_dom"/>
</dbReference>
<dbReference type="Pfam" id="PF14226">
    <property type="entry name" value="DIOX_N"/>
    <property type="match status" value="1"/>
</dbReference>
<dbReference type="InterPro" id="IPR027443">
    <property type="entry name" value="IPNS-like_sf"/>
</dbReference>
<dbReference type="EMBL" id="SDRB02013126">
    <property type="protein sequence ID" value="THF95858.1"/>
    <property type="molecule type" value="Genomic_DNA"/>
</dbReference>
<keyword evidence="9" id="KW-1185">Reference proteome</keyword>
<gene>
    <name evidence="8" type="ORF">TEA_024509</name>
</gene>
<dbReference type="InterPro" id="IPR026992">
    <property type="entry name" value="DIOX_N"/>
</dbReference>
<accession>A0A4S4D186</accession>
<dbReference type="Pfam" id="PF03171">
    <property type="entry name" value="2OG-FeII_Oxy"/>
    <property type="match status" value="1"/>
</dbReference>
<keyword evidence="4 6" id="KW-0408">Iron</keyword>
<dbReference type="AlphaFoldDB" id="A0A4S4D186"/>
<evidence type="ECO:0000256" key="2">
    <source>
        <dbReference type="ARBA" id="ARBA00022723"/>
    </source>
</evidence>
<feature type="domain" description="Fe2OG dioxygenase" evidence="7">
    <location>
        <begin position="162"/>
        <end position="265"/>
    </location>
</feature>
<proteinExistence type="inferred from homology"/>
<evidence type="ECO:0000256" key="6">
    <source>
        <dbReference type="RuleBase" id="RU003682"/>
    </source>
</evidence>
<dbReference type="GO" id="GO:0016705">
    <property type="term" value="F:oxidoreductase activity, acting on paired donors, with incorporation or reduction of molecular oxygen"/>
    <property type="evidence" value="ECO:0007669"/>
    <property type="project" value="UniProtKB-ARBA"/>
</dbReference>
<organism evidence="8 9">
    <name type="scientific">Camellia sinensis var. sinensis</name>
    <name type="common">China tea</name>
    <dbReference type="NCBI Taxonomy" id="542762"/>
    <lineage>
        <taxon>Eukaryota</taxon>
        <taxon>Viridiplantae</taxon>
        <taxon>Streptophyta</taxon>
        <taxon>Embryophyta</taxon>
        <taxon>Tracheophyta</taxon>
        <taxon>Spermatophyta</taxon>
        <taxon>Magnoliopsida</taxon>
        <taxon>eudicotyledons</taxon>
        <taxon>Gunneridae</taxon>
        <taxon>Pentapetalae</taxon>
        <taxon>asterids</taxon>
        <taxon>Ericales</taxon>
        <taxon>Theaceae</taxon>
        <taxon>Camellia</taxon>
    </lineage>
</organism>
<reference evidence="8 9" key="1">
    <citation type="journal article" date="2018" name="Proc. Natl. Acad. Sci. U.S.A.">
        <title>Draft genome sequence of Camellia sinensis var. sinensis provides insights into the evolution of the tea genome and tea quality.</title>
        <authorList>
            <person name="Wei C."/>
            <person name="Yang H."/>
            <person name="Wang S."/>
            <person name="Zhao J."/>
            <person name="Liu C."/>
            <person name="Gao L."/>
            <person name="Xia E."/>
            <person name="Lu Y."/>
            <person name="Tai Y."/>
            <person name="She G."/>
            <person name="Sun J."/>
            <person name="Cao H."/>
            <person name="Tong W."/>
            <person name="Gao Q."/>
            <person name="Li Y."/>
            <person name="Deng W."/>
            <person name="Jiang X."/>
            <person name="Wang W."/>
            <person name="Chen Q."/>
            <person name="Zhang S."/>
            <person name="Li H."/>
            <person name="Wu J."/>
            <person name="Wang P."/>
            <person name="Li P."/>
            <person name="Shi C."/>
            <person name="Zheng F."/>
            <person name="Jian J."/>
            <person name="Huang B."/>
            <person name="Shan D."/>
            <person name="Shi M."/>
            <person name="Fang C."/>
            <person name="Yue Y."/>
            <person name="Li F."/>
            <person name="Li D."/>
            <person name="Wei S."/>
            <person name="Han B."/>
            <person name="Jiang C."/>
            <person name="Yin Y."/>
            <person name="Xia T."/>
            <person name="Zhang Z."/>
            <person name="Bennetzen J.L."/>
            <person name="Zhao S."/>
            <person name="Wan X."/>
        </authorList>
    </citation>
    <scope>NUCLEOTIDE SEQUENCE [LARGE SCALE GENOMIC DNA]</scope>
    <source>
        <strain evidence="9">cv. Shuchazao</strain>
        <tissue evidence="8">Leaf</tissue>
    </source>
</reference>
<evidence type="ECO:0000313" key="9">
    <source>
        <dbReference type="Proteomes" id="UP000306102"/>
    </source>
</evidence>
<evidence type="ECO:0000256" key="1">
    <source>
        <dbReference type="ARBA" id="ARBA00008056"/>
    </source>
</evidence>
<comment type="caution">
    <text evidence="8">The sequence shown here is derived from an EMBL/GenBank/DDBJ whole genome shotgun (WGS) entry which is preliminary data.</text>
</comment>
<dbReference type="STRING" id="542762.A0A4S4D186"/>
<sequence length="313" mass="35821">MVSQTKPKIPKIDFTKENLKHGTSSWIETSNEVKCALEEYGCFVAVYDRVSMELYNEVFGSLGELFDLPKEIKVKNTSHKPYFGYIGDEPIIPLYEGFGIDDAPTLEGAQSFTNLMWPNGNDHFCKTMQSYSVLVSELEKMVKRMVFESYGVEKYYDSFMESTNYLLRIMKYRGPKMEDETNVGAGEHTDKTFMTILHQNQVNGLELKTKDGHWISFDPSPSSFVVLAGDALLAWSNNRVHSPKHRVIMSGKEERYSLGLFAFQKEMIHVPQELVDDQHPLQFKPFDNYGLLGFYYTEVGSWTECSAKAYCGV</sequence>
<protein>
    <recommendedName>
        <fullName evidence="7">Fe2OG dioxygenase domain-containing protein</fullName>
    </recommendedName>
</protein>
<dbReference type="GO" id="GO:0046872">
    <property type="term" value="F:metal ion binding"/>
    <property type="evidence" value="ECO:0007669"/>
    <property type="project" value="UniProtKB-KW"/>
</dbReference>
<comment type="function">
    <text evidence="5">Probable 2-oxoglutarate-dependent dioxygenase that may be involved in glucosinolates biosynthesis. May play a role in the production of aliphatic glucosinolates.</text>
</comment>
<evidence type="ECO:0000313" key="8">
    <source>
        <dbReference type="EMBL" id="THF95858.1"/>
    </source>
</evidence>
<evidence type="ECO:0000256" key="4">
    <source>
        <dbReference type="ARBA" id="ARBA00023004"/>
    </source>
</evidence>
<evidence type="ECO:0000256" key="5">
    <source>
        <dbReference type="ARBA" id="ARBA00057022"/>
    </source>
</evidence>
<dbReference type="SUPFAM" id="SSF51197">
    <property type="entry name" value="Clavaminate synthase-like"/>
    <property type="match status" value="1"/>
</dbReference>
<dbReference type="InterPro" id="IPR044861">
    <property type="entry name" value="IPNS-like_FE2OG_OXY"/>
</dbReference>
<name>A0A4S4D186_CAMSN</name>
<dbReference type="PROSITE" id="PS51471">
    <property type="entry name" value="FE2OG_OXY"/>
    <property type="match status" value="1"/>
</dbReference>
<dbReference type="Proteomes" id="UP000306102">
    <property type="component" value="Unassembled WGS sequence"/>
</dbReference>
<evidence type="ECO:0000259" key="7">
    <source>
        <dbReference type="PROSITE" id="PS51471"/>
    </source>
</evidence>
<comment type="similarity">
    <text evidence="1 6">Belongs to the iron/ascorbate-dependent oxidoreductase family.</text>
</comment>
<dbReference type="InterPro" id="IPR050231">
    <property type="entry name" value="Iron_ascorbate_oxido_reductase"/>
</dbReference>
<keyword evidence="3 6" id="KW-0560">Oxidoreductase</keyword>
<dbReference type="PANTHER" id="PTHR47990">
    <property type="entry name" value="2-OXOGLUTARATE (2OG) AND FE(II)-DEPENDENT OXYGENASE SUPERFAMILY PROTEIN-RELATED"/>
    <property type="match status" value="1"/>
</dbReference>
<evidence type="ECO:0000256" key="3">
    <source>
        <dbReference type="ARBA" id="ARBA00023002"/>
    </source>
</evidence>
<keyword evidence="2 6" id="KW-0479">Metal-binding</keyword>